<evidence type="ECO:0000313" key="3">
    <source>
        <dbReference type="EMBL" id="MXO64307.1"/>
    </source>
</evidence>
<sequence length="326" mass="35756">MNQFQHFCARILRVCSRTPALFALIMCMALSACMQPASGFSAVSARPAELERRLAGPDGSVMVVAHRGCWRGTSENSVDAIEACIAAGVDMVELDVRATRDGQLVLLHDTTLDRTTNGSGPLDQMDWAEVRQLHLREGKGGDAAITQRRVPTLAQALAVARDRILINLDAKVELTDAVLALIAEHGDMDQILFKAEAPLAEVLNKAPWVGEVNFQPILREPYLADDPDGYIASYDPIRPVSFEIDVKTRAFTPVVTPLIRQRCARYWVNSLAGRIYDDEEAVTDPDRVWGALVAQGVDAIQTDYPLRLRAYLDGVEPPGFRCSQGG</sequence>
<accession>A0A6I4T030</accession>
<dbReference type="Pfam" id="PF03009">
    <property type="entry name" value="GDPD"/>
    <property type="match status" value="1"/>
</dbReference>
<dbReference type="GO" id="GO:0005886">
    <property type="term" value="C:plasma membrane"/>
    <property type="evidence" value="ECO:0007669"/>
    <property type="project" value="TreeGrafter"/>
</dbReference>
<keyword evidence="4" id="KW-1185">Reference proteome</keyword>
<feature type="chain" id="PRO_5026157248" description="GP-PDE domain-containing protein" evidence="1">
    <location>
        <begin position="32"/>
        <end position="326"/>
    </location>
</feature>
<dbReference type="PANTHER" id="PTHR46320:SF1">
    <property type="entry name" value="GLYCEROPHOSPHODIESTER PHOSPHODIESTERASE 1"/>
    <property type="match status" value="1"/>
</dbReference>
<protein>
    <recommendedName>
        <fullName evidence="2">GP-PDE domain-containing protein</fullName>
    </recommendedName>
</protein>
<evidence type="ECO:0000313" key="4">
    <source>
        <dbReference type="Proteomes" id="UP000438476"/>
    </source>
</evidence>
<feature type="domain" description="GP-PDE" evidence="2">
    <location>
        <begin position="61"/>
        <end position="312"/>
    </location>
</feature>
<proteinExistence type="predicted"/>
<dbReference type="Pfam" id="PF16387">
    <property type="entry name" value="DUF4996"/>
    <property type="match status" value="1"/>
</dbReference>
<dbReference type="PROSITE" id="PS51704">
    <property type="entry name" value="GP_PDE"/>
    <property type="match status" value="1"/>
</dbReference>
<dbReference type="Proteomes" id="UP000438476">
    <property type="component" value="Unassembled WGS sequence"/>
</dbReference>
<dbReference type="InterPro" id="IPR030395">
    <property type="entry name" value="GP_PDE_dom"/>
</dbReference>
<reference evidence="3 4" key="1">
    <citation type="submission" date="2019-12" db="EMBL/GenBank/DDBJ databases">
        <title>Genomic-based taxomic classification of the family Erythrobacteraceae.</title>
        <authorList>
            <person name="Xu L."/>
        </authorList>
    </citation>
    <scope>NUCLEOTIDE SEQUENCE [LARGE SCALE GENOMIC DNA]</scope>
    <source>
        <strain evidence="3 4">LMG 29518</strain>
    </source>
</reference>
<dbReference type="AlphaFoldDB" id="A0A6I4T030"/>
<evidence type="ECO:0000259" key="2">
    <source>
        <dbReference type="PROSITE" id="PS51704"/>
    </source>
</evidence>
<dbReference type="GO" id="GO:0070291">
    <property type="term" value="P:N-acylethanolamine metabolic process"/>
    <property type="evidence" value="ECO:0007669"/>
    <property type="project" value="TreeGrafter"/>
</dbReference>
<keyword evidence="1" id="KW-0732">Signal</keyword>
<dbReference type="EMBL" id="WTYT01000001">
    <property type="protein sequence ID" value="MXO64307.1"/>
    <property type="molecule type" value="Genomic_DNA"/>
</dbReference>
<gene>
    <name evidence="3" type="ORF">GRI91_00845</name>
</gene>
<dbReference type="GO" id="GO:0006644">
    <property type="term" value="P:phospholipid metabolic process"/>
    <property type="evidence" value="ECO:0007669"/>
    <property type="project" value="TreeGrafter"/>
</dbReference>
<dbReference type="CDD" id="cd08566">
    <property type="entry name" value="GDPD_AtGDE_like"/>
    <property type="match status" value="1"/>
</dbReference>
<dbReference type="InterPro" id="IPR032160">
    <property type="entry name" value="DUF4996"/>
</dbReference>
<name>A0A6I4T030_9SPHN</name>
<feature type="signal peptide" evidence="1">
    <location>
        <begin position="1"/>
        <end position="31"/>
    </location>
</feature>
<dbReference type="PANTHER" id="PTHR46320">
    <property type="entry name" value="GLYCEROPHOSPHODIESTER PHOSPHODIESTERASE 1"/>
    <property type="match status" value="1"/>
</dbReference>
<evidence type="ECO:0000256" key="1">
    <source>
        <dbReference type="SAM" id="SignalP"/>
    </source>
</evidence>
<dbReference type="InterPro" id="IPR017946">
    <property type="entry name" value="PLC-like_Pdiesterase_TIM-brl"/>
</dbReference>
<organism evidence="3 4">
    <name type="scientific">Altericroceibacterium endophyticum</name>
    <dbReference type="NCBI Taxonomy" id="1808508"/>
    <lineage>
        <taxon>Bacteria</taxon>
        <taxon>Pseudomonadati</taxon>
        <taxon>Pseudomonadota</taxon>
        <taxon>Alphaproteobacteria</taxon>
        <taxon>Sphingomonadales</taxon>
        <taxon>Erythrobacteraceae</taxon>
        <taxon>Altericroceibacterium</taxon>
    </lineage>
</organism>
<dbReference type="GO" id="GO:0006580">
    <property type="term" value="P:ethanolamine metabolic process"/>
    <property type="evidence" value="ECO:0007669"/>
    <property type="project" value="TreeGrafter"/>
</dbReference>
<dbReference type="Gene3D" id="3.20.20.190">
    <property type="entry name" value="Phosphatidylinositol (PI) phosphodiesterase"/>
    <property type="match status" value="1"/>
</dbReference>
<dbReference type="GO" id="GO:0008889">
    <property type="term" value="F:glycerophosphodiester phosphodiesterase activity"/>
    <property type="evidence" value="ECO:0007669"/>
    <property type="project" value="TreeGrafter"/>
</dbReference>
<comment type="caution">
    <text evidence="3">The sequence shown here is derived from an EMBL/GenBank/DDBJ whole genome shotgun (WGS) entry which is preliminary data.</text>
</comment>
<dbReference type="SUPFAM" id="SSF51695">
    <property type="entry name" value="PLC-like phosphodiesterases"/>
    <property type="match status" value="1"/>
</dbReference>